<evidence type="ECO:0000313" key="5">
    <source>
        <dbReference type="EMBL" id="THF97742.1"/>
    </source>
</evidence>
<dbReference type="AlphaFoldDB" id="A0A4S4D5T1"/>
<keyword evidence="6" id="KW-1185">Reference proteome</keyword>
<dbReference type="PANTHER" id="PTHR45966:SF4">
    <property type="entry name" value="GDSL ESTERASE_LIPASE 5"/>
    <property type="match status" value="1"/>
</dbReference>
<sequence>MWNGTPNTEVNNQITDKESKHEKGDDHVDILDGNEVDKRVDVEQIDAVTALDGSNDMAKDDMLRDTSALAELVIQNGMSEENSNACKESSARLLHNGSNVASAIDHSFLGPSRLDNYIGLGPVDLCNPLPHTAPIIQSAGDLGHLQHKHNEVMNVNNLAPSSLTPLHPKRKAVKSQAAKFNCKCHSISLMHYNISVLVVLALLILIPKHSGHAHRRPSDDNHVALFIFGDSIFDVGNNNNINTTATTFFQANFWPYGETTFNYPTGRCCDGRLIPDFIAEYAKLPLIPPYMQLSNNHQFTNGVNFASGGAGALVETFKGLVIDLKTQVANFKKVEKSLMKQLGDKEAKKILSRAIYLISIGSVCITPYHNAIVLHMATDRCQLNRGPRGGFEWGSVSLL</sequence>
<dbReference type="InterPro" id="IPR044552">
    <property type="entry name" value="GLIP1-5/GLL25"/>
</dbReference>
<evidence type="ECO:0000256" key="1">
    <source>
        <dbReference type="ARBA" id="ARBA00008668"/>
    </source>
</evidence>
<gene>
    <name evidence="5" type="ORF">TEA_013277</name>
</gene>
<proteinExistence type="inferred from homology"/>
<dbReference type="EMBL" id="SDRB02012451">
    <property type="protein sequence ID" value="THF97742.1"/>
    <property type="molecule type" value="Genomic_DNA"/>
</dbReference>
<comment type="similarity">
    <text evidence="1">Belongs to the 'GDSL' lipolytic enzyme family.</text>
</comment>
<dbReference type="STRING" id="542762.A0A4S4D5T1"/>
<dbReference type="Proteomes" id="UP000306102">
    <property type="component" value="Unassembled WGS sequence"/>
</dbReference>
<accession>A0A4S4D5T1</accession>
<reference evidence="5 6" key="1">
    <citation type="journal article" date="2018" name="Proc. Natl. Acad. Sci. U.S.A.">
        <title>Draft genome sequence of Camellia sinensis var. sinensis provides insights into the evolution of the tea genome and tea quality.</title>
        <authorList>
            <person name="Wei C."/>
            <person name="Yang H."/>
            <person name="Wang S."/>
            <person name="Zhao J."/>
            <person name="Liu C."/>
            <person name="Gao L."/>
            <person name="Xia E."/>
            <person name="Lu Y."/>
            <person name="Tai Y."/>
            <person name="She G."/>
            <person name="Sun J."/>
            <person name="Cao H."/>
            <person name="Tong W."/>
            <person name="Gao Q."/>
            <person name="Li Y."/>
            <person name="Deng W."/>
            <person name="Jiang X."/>
            <person name="Wang W."/>
            <person name="Chen Q."/>
            <person name="Zhang S."/>
            <person name="Li H."/>
            <person name="Wu J."/>
            <person name="Wang P."/>
            <person name="Li P."/>
            <person name="Shi C."/>
            <person name="Zheng F."/>
            <person name="Jian J."/>
            <person name="Huang B."/>
            <person name="Shan D."/>
            <person name="Shi M."/>
            <person name="Fang C."/>
            <person name="Yue Y."/>
            <person name="Li F."/>
            <person name="Li D."/>
            <person name="Wei S."/>
            <person name="Han B."/>
            <person name="Jiang C."/>
            <person name="Yin Y."/>
            <person name="Xia T."/>
            <person name="Zhang Z."/>
            <person name="Bennetzen J.L."/>
            <person name="Zhao S."/>
            <person name="Wan X."/>
        </authorList>
    </citation>
    <scope>NUCLEOTIDE SEQUENCE [LARGE SCALE GENOMIC DNA]</scope>
    <source>
        <strain evidence="6">cv. Shuchazao</strain>
        <tissue evidence="5">Leaf</tissue>
    </source>
</reference>
<comment type="caution">
    <text evidence="5">The sequence shown here is derived from an EMBL/GenBank/DDBJ whole genome shotgun (WGS) entry which is preliminary data.</text>
</comment>
<dbReference type="Gene3D" id="3.40.50.1110">
    <property type="entry name" value="SGNH hydrolase"/>
    <property type="match status" value="1"/>
</dbReference>
<name>A0A4S4D5T1_CAMSN</name>
<keyword evidence="4" id="KW-0472">Membrane</keyword>
<dbReference type="Pfam" id="PF00657">
    <property type="entry name" value="Lipase_GDSL"/>
    <property type="match status" value="1"/>
</dbReference>
<dbReference type="InterPro" id="IPR001087">
    <property type="entry name" value="GDSL"/>
</dbReference>
<evidence type="ECO:0000256" key="3">
    <source>
        <dbReference type="SAM" id="MobiDB-lite"/>
    </source>
</evidence>
<feature type="region of interest" description="Disordered" evidence="3">
    <location>
        <begin position="1"/>
        <end position="28"/>
    </location>
</feature>
<evidence type="ECO:0000256" key="4">
    <source>
        <dbReference type="SAM" id="Phobius"/>
    </source>
</evidence>
<protein>
    <submittedName>
        <fullName evidence="5">Uncharacterized protein</fullName>
    </submittedName>
</protein>
<evidence type="ECO:0000256" key="2">
    <source>
        <dbReference type="ARBA" id="ARBA00022729"/>
    </source>
</evidence>
<dbReference type="GO" id="GO:0016298">
    <property type="term" value="F:lipase activity"/>
    <property type="evidence" value="ECO:0007669"/>
    <property type="project" value="TreeGrafter"/>
</dbReference>
<feature type="compositionally biased region" description="Polar residues" evidence="3">
    <location>
        <begin position="1"/>
        <end position="14"/>
    </location>
</feature>
<feature type="transmembrane region" description="Helical" evidence="4">
    <location>
        <begin position="189"/>
        <end position="206"/>
    </location>
</feature>
<keyword evidence="2" id="KW-0732">Signal</keyword>
<organism evidence="5 6">
    <name type="scientific">Camellia sinensis var. sinensis</name>
    <name type="common">China tea</name>
    <dbReference type="NCBI Taxonomy" id="542762"/>
    <lineage>
        <taxon>Eukaryota</taxon>
        <taxon>Viridiplantae</taxon>
        <taxon>Streptophyta</taxon>
        <taxon>Embryophyta</taxon>
        <taxon>Tracheophyta</taxon>
        <taxon>Spermatophyta</taxon>
        <taxon>Magnoliopsida</taxon>
        <taxon>eudicotyledons</taxon>
        <taxon>Gunneridae</taxon>
        <taxon>Pentapetalae</taxon>
        <taxon>asterids</taxon>
        <taxon>Ericales</taxon>
        <taxon>Theaceae</taxon>
        <taxon>Camellia</taxon>
    </lineage>
</organism>
<keyword evidence="4" id="KW-1133">Transmembrane helix</keyword>
<evidence type="ECO:0000313" key="6">
    <source>
        <dbReference type="Proteomes" id="UP000306102"/>
    </source>
</evidence>
<keyword evidence="4" id="KW-0812">Transmembrane</keyword>
<dbReference type="PANTHER" id="PTHR45966">
    <property type="entry name" value="GDSL-LIKE LIPASE/ACYLHYDROLASE"/>
    <property type="match status" value="1"/>
</dbReference>
<feature type="compositionally biased region" description="Basic and acidic residues" evidence="3">
    <location>
        <begin position="15"/>
        <end position="28"/>
    </location>
</feature>
<dbReference type="InterPro" id="IPR036514">
    <property type="entry name" value="SGNH_hydro_sf"/>
</dbReference>